<dbReference type="InterPro" id="IPR050534">
    <property type="entry name" value="Coronavir_polyprotein_1ab"/>
</dbReference>
<feature type="domain" description="DNA2/NAM7 helicase-like C-terminal" evidence="7">
    <location>
        <begin position="375"/>
        <end position="539"/>
    </location>
</feature>
<name>T0MGU2_9MICR</name>
<dbReference type="InterPro" id="IPR027417">
    <property type="entry name" value="P-loop_NTPase"/>
</dbReference>
<reference evidence="8 9" key="1">
    <citation type="journal article" date="2013" name="BMC Genomics">
        <title>Genome sequencing and comparative genomics of honey bee microsporidia, Nosema apis reveal novel insights into host-parasite interactions.</title>
        <authorList>
            <person name="Chen Yp."/>
            <person name="Pettis J.S."/>
            <person name="Zhao Y."/>
            <person name="Liu X."/>
            <person name="Tallon L.J."/>
            <person name="Sadzewicz L.D."/>
            <person name="Li R."/>
            <person name="Zheng H."/>
            <person name="Huang S."/>
            <person name="Zhang X."/>
            <person name="Hamilton M.C."/>
            <person name="Pernal S.F."/>
            <person name="Melathopoulos A.P."/>
            <person name="Yan X."/>
            <person name="Evans J.D."/>
        </authorList>
    </citation>
    <scope>NUCLEOTIDE SEQUENCE [LARGE SCALE GENOMIC DNA]</scope>
    <source>
        <strain evidence="8 9">BRL 01</strain>
    </source>
</reference>
<dbReference type="GO" id="GO:0043139">
    <property type="term" value="F:5'-3' DNA helicase activity"/>
    <property type="evidence" value="ECO:0007669"/>
    <property type="project" value="TreeGrafter"/>
</dbReference>
<evidence type="ECO:0000259" key="7">
    <source>
        <dbReference type="Pfam" id="PF13087"/>
    </source>
</evidence>
<protein>
    <submittedName>
        <fullName evidence="8">Dna helicase</fullName>
    </submittedName>
</protein>
<dbReference type="AlphaFoldDB" id="T0MGU2"/>
<dbReference type="InterPro" id="IPR041677">
    <property type="entry name" value="DNA2/NAM7_AAA_11"/>
</dbReference>
<comment type="similarity">
    <text evidence="1">Belongs to the DNA2/NAM7 helicase family.</text>
</comment>
<dbReference type="GO" id="GO:0005524">
    <property type="term" value="F:ATP binding"/>
    <property type="evidence" value="ECO:0007669"/>
    <property type="project" value="UniProtKB-KW"/>
</dbReference>
<dbReference type="PANTHER" id="PTHR43788:SF8">
    <property type="entry name" value="DNA-BINDING PROTEIN SMUBP-2"/>
    <property type="match status" value="1"/>
</dbReference>
<evidence type="ECO:0000256" key="4">
    <source>
        <dbReference type="ARBA" id="ARBA00022806"/>
    </source>
</evidence>
<dbReference type="SUPFAM" id="SSF52540">
    <property type="entry name" value="P-loop containing nucleoside triphosphate hydrolases"/>
    <property type="match status" value="1"/>
</dbReference>
<keyword evidence="4 8" id="KW-0347">Helicase</keyword>
<sequence>MENILLNFIKDNLINIIKKNNLESPILSYRTKCTLQIKAHEAYITKFKVLFSKMKGKIKDLMKPEEKVKITKNNFSCTGTIISIENDEICLELYKKIEMNEYDLTRVINYNNNILLEKLSNIKENKISSFVIHGFSNFLKLFCNISYNEIINLKESQTSFLNKKIKEQKKIGQFDFKNNIDTKNFSFFDKSLNANQKNAVFNINLCKPFKIIGPPGTGKTRTIIEIIRQLLNKKFTILVCGPSNVSVDNIIERFVKLNLGILFYRLGSSQKGLIKFNLNNIVEQKTSFVIKEKNERNFIKNLSKLKTKYKKDLQSETKIVFSTLFSSLSENRNFDWIIIDEACQASDAEIFLNLYKAKYFIMIGDPNQLCQGEVSFFEKIYLDTFLLNIQYRMSADLIKFSSITFYKNSILSSLFTKSICIFVDTDGYDLDESWNEKSKFNEGEANLIIEMVNLINNRIYHKIGIITPYSAQSTYLKSKIDANIEIMTVDGFQGREKDYIIVSFVRSNDEGDYGFLDDYKRLNVAITRCKKGLFLVGNSFNFRKSSLFNKFFKHIRENFDVIDPSEINQYFKVIDIV</sequence>
<dbReference type="Gene3D" id="3.40.50.300">
    <property type="entry name" value="P-loop containing nucleotide triphosphate hydrolases"/>
    <property type="match status" value="2"/>
</dbReference>
<keyword evidence="9" id="KW-1185">Reference proteome</keyword>
<gene>
    <name evidence="8" type="ORF">NAPIS_ORF00087</name>
</gene>
<dbReference type="VEuPathDB" id="MicrosporidiaDB:NAPIS_ORF00087"/>
<feature type="domain" description="DNA2/NAM7 helicase helicase" evidence="6">
    <location>
        <begin position="192"/>
        <end position="311"/>
    </location>
</feature>
<dbReference type="Pfam" id="PF13087">
    <property type="entry name" value="AAA_12"/>
    <property type="match status" value="1"/>
</dbReference>
<evidence type="ECO:0000313" key="8">
    <source>
        <dbReference type="EMBL" id="EQB62331.1"/>
    </source>
</evidence>
<organism evidence="8 9">
    <name type="scientific">Vairimorpha apis BRL 01</name>
    <dbReference type="NCBI Taxonomy" id="1037528"/>
    <lineage>
        <taxon>Eukaryota</taxon>
        <taxon>Fungi</taxon>
        <taxon>Fungi incertae sedis</taxon>
        <taxon>Microsporidia</taxon>
        <taxon>Nosematidae</taxon>
        <taxon>Vairimorpha</taxon>
    </lineage>
</organism>
<keyword evidence="5" id="KW-0067">ATP-binding</keyword>
<dbReference type="InterPro" id="IPR041679">
    <property type="entry name" value="DNA2/NAM7-like_C"/>
</dbReference>
<dbReference type="Pfam" id="PF13086">
    <property type="entry name" value="AAA_11"/>
    <property type="match status" value="1"/>
</dbReference>
<dbReference type="EMBL" id="KE646879">
    <property type="protein sequence ID" value="EQB62331.1"/>
    <property type="molecule type" value="Genomic_DNA"/>
</dbReference>
<evidence type="ECO:0000313" key="9">
    <source>
        <dbReference type="Proteomes" id="UP000053780"/>
    </source>
</evidence>
<dbReference type="CDD" id="cd18808">
    <property type="entry name" value="SF1_C_Upf1"/>
    <property type="match status" value="1"/>
</dbReference>
<dbReference type="Proteomes" id="UP000053780">
    <property type="component" value="Unassembled WGS sequence"/>
</dbReference>
<evidence type="ECO:0000256" key="5">
    <source>
        <dbReference type="ARBA" id="ARBA00022840"/>
    </source>
</evidence>
<dbReference type="GO" id="GO:0016787">
    <property type="term" value="F:hydrolase activity"/>
    <property type="evidence" value="ECO:0007669"/>
    <property type="project" value="UniProtKB-KW"/>
</dbReference>
<dbReference type="InterPro" id="IPR047187">
    <property type="entry name" value="SF1_C_Upf1"/>
</dbReference>
<evidence type="ECO:0000256" key="1">
    <source>
        <dbReference type="ARBA" id="ARBA00007913"/>
    </source>
</evidence>
<dbReference type="OrthoDB" id="6513042at2759"/>
<dbReference type="HOGENOM" id="CLU_472590_0_0_1"/>
<keyword evidence="3" id="KW-0378">Hydrolase</keyword>
<evidence type="ECO:0000256" key="2">
    <source>
        <dbReference type="ARBA" id="ARBA00022741"/>
    </source>
</evidence>
<evidence type="ECO:0000259" key="6">
    <source>
        <dbReference type="Pfam" id="PF13086"/>
    </source>
</evidence>
<accession>T0MGU2</accession>
<keyword evidence="2" id="KW-0547">Nucleotide-binding</keyword>
<evidence type="ECO:0000256" key="3">
    <source>
        <dbReference type="ARBA" id="ARBA00022801"/>
    </source>
</evidence>
<proteinExistence type="inferred from homology"/>
<dbReference type="PANTHER" id="PTHR43788">
    <property type="entry name" value="DNA2/NAM7 HELICASE FAMILY MEMBER"/>
    <property type="match status" value="1"/>
</dbReference>